<evidence type="ECO:0000259" key="6">
    <source>
        <dbReference type="PROSITE" id="PS50110"/>
    </source>
</evidence>
<evidence type="ECO:0000313" key="8">
    <source>
        <dbReference type="EMBL" id="SEP23284.1"/>
    </source>
</evidence>
<gene>
    <name evidence="8" type="ORF">SAMN04490178_11478</name>
</gene>
<dbReference type="InterPro" id="IPR011006">
    <property type="entry name" value="CheY-like_superfamily"/>
</dbReference>
<dbReference type="STRING" id="112903.SAMN04490178_11478"/>
<dbReference type="SUPFAM" id="SSF52172">
    <property type="entry name" value="CheY-like"/>
    <property type="match status" value="1"/>
</dbReference>
<feature type="domain" description="HTH araC/xylS-type" evidence="5">
    <location>
        <begin position="434"/>
        <end position="532"/>
    </location>
</feature>
<dbReference type="SUPFAM" id="SSF46689">
    <property type="entry name" value="Homeodomain-like"/>
    <property type="match status" value="2"/>
</dbReference>
<evidence type="ECO:0000313" key="9">
    <source>
        <dbReference type="Proteomes" id="UP000198847"/>
    </source>
</evidence>
<dbReference type="Pfam" id="PF00072">
    <property type="entry name" value="Response_reg"/>
    <property type="match status" value="1"/>
</dbReference>
<dbReference type="GO" id="GO:0043565">
    <property type="term" value="F:sequence-specific DNA binding"/>
    <property type="evidence" value="ECO:0007669"/>
    <property type="project" value="InterPro"/>
</dbReference>
<dbReference type="InterPro" id="IPR009057">
    <property type="entry name" value="Homeodomain-like_sf"/>
</dbReference>
<dbReference type="PANTHER" id="PTHR43280">
    <property type="entry name" value="ARAC-FAMILY TRANSCRIPTIONAL REGULATOR"/>
    <property type="match status" value="1"/>
</dbReference>
<evidence type="ECO:0000256" key="3">
    <source>
        <dbReference type="ARBA" id="ARBA00023163"/>
    </source>
</evidence>
<feature type="domain" description="GGDEF" evidence="7">
    <location>
        <begin position="178"/>
        <end position="309"/>
    </location>
</feature>
<dbReference type="InterPro" id="IPR043128">
    <property type="entry name" value="Rev_trsase/Diguanyl_cyclase"/>
</dbReference>
<dbReference type="RefSeq" id="WP_091747744.1">
    <property type="nucleotide sequence ID" value="NZ_FODY01000014.1"/>
</dbReference>
<protein>
    <submittedName>
        <fullName evidence="8">Two-component system, response regulator YesN</fullName>
    </submittedName>
</protein>
<proteinExistence type="predicted"/>
<dbReference type="Gene3D" id="3.40.50.2300">
    <property type="match status" value="1"/>
</dbReference>
<dbReference type="InterPro" id="IPR018060">
    <property type="entry name" value="HTH_AraC"/>
</dbReference>
<dbReference type="PROSITE" id="PS50110">
    <property type="entry name" value="RESPONSE_REGULATORY"/>
    <property type="match status" value="1"/>
</dbReference>
<keyword evidence="9" id="KW-1185">Reference proteome</keyword>
<dbReference type="InterPro" id="IPR000160">
    <property type="entry name" value="GGDEF_dom"/>
</dbReference>
<evidence type="ECO:0000259" key="5">
    <source>
        <dbReference type="PROSITE" id="PS01124"/>
    </source>
</evidence>
<dbReference type="CDD" id="cd17536">
    <property type="entry name" value="REC_YesN-like"/>
    <property type="match status" value="1"/>
</dbReference>
<sequence length="548" mass="61602">MHKLLIVDDEEIERKALQVIIEKSSQPIRVVAEAGDGGSACRIAAAEKPDIILMDIRMPGMNGIDAAKRIHAALPETSIIILTAFDELSYTKEAIRIGAVEYLLKPVRPADITAVLQSTCAKIAGRKAKIEEEEQLRASVAAALPFIQMSFVYDLISGAIYDSEILRERYHFLGLSIAPSVALVADIDNFRQLTMQGSELDKQVIKQKVYQLIVKLFGTDSLVTPLGSDNVIILLGFLETAREKVEQLARQQAKRIRDAVASELGLSVTIGIGNYYADICDIHKSYVEALAAKRQRFYLGDNQIIHIKDIPHLQEGPLQYPFQYERVLLEQVRCGNRVQAKEALVLLLKEIFSSHANMDIVKACILELLIVLSRAVVEGGSNLDKLTLLDLNCLEELQRCTSQEEIELWLTGVLEKTMDHMLENRASMNVRVIHKACEYITKNYNRNISLEEVAQTVHLSPFYFSRLFKQERGYNFVDFLTKVRIEKAKKMLQNSDYTAICIAAEVGYKDASYFSRVFRYAVGMTPNQYRHAVQSGQLLLPTGCPESN</sequence>
<dbReference type="PRINTS" id="PR00032">
    <property type="entry name" value="HTHARAC"/>
</dbReference>
<reference evidence="8 9" key="1">
    <citation type="submission" date="2016-10" db="EMBL/GenBank/DDBJ databases">
        <authorList>
            <person name="de Groot N.N."/>
        </authorList>
    </citation>
    <scope>NUCLEOTIDE SEQUENCE [LARGE SCALE GENOMIC DNA]</scope>
    <source>
        <strain evidence="8 9">DSM 13305</strain>
    </source>
</reference>
<dbReference type="SMART" id="SM00448">
    <property type="entry name" value="REC"/>
    <property type="match status" value="1"/>
</dbReference>
<keyword evidence="1" id="KW-0805">Transcription regulation</keyword>
<dbReference type="PROSITE" id="PS50887">
    <property type="entry name" value="GGDEF"/>
    <property type="match status" value="1"/>
</dbReference>
<dbReference type="AlphaFoldDB" id="A0A1H8W6J9"/>
<dbReference type="PROSITE" id="PS01124">
    <property type="entry name" value="HTH_ARAC_FAMILY_2"/>
    <property type="match status" value="1"/>
</dbReference>
<keyword evidence="3" id="KW-0804">Transcription</keyword>
<dbReference type="Proteomes" id="UP000198847">
    <property type="component" value="Unassembled WGS sequence"/>
</dbReference>
<feature type="domain" description="Response regulatory" evidence="6">
    <location>
        <begin position="3"/>
        <end position="120"/>
    </location>
</feature>
<keyword evidence="4" id="KW-0597">Phosphoprotein</keyword>
<dbReference type="EMBL" id="FODY01000014">
    <property type="protein sequence ID" value="SEP23284.1"/>
    <property type="molecule type" value="Genomic_DNA"/>
</dbReference>
<dbReference type="Gene3D" id="3.30.70.270">
    <property type="match status" value="1"/>
</dbReference>
<dbReference type="OrthoDB" id="324626at2"/>
<dbReference type="GO" id="GO:0003700">
    <property type="term" value="F:DNA-binding transcription factor activity"/>
    <property type="evidence" value="ECO:0007669"/>
    <property type="project" value="InterPro"/>
</dbReference>
<evidence type="ECO:0000259" key="7">
    <source>
        <dbReference type="PROSITE" id="PS50887"/>
    </source>
</evidence>
<name>A0A1H8W6J9_9FIRM</name>
<evidence type="ECO:0000256" key="4">
    <source>
        <dbReference type="PROSITE-ProRule" id="PRU00169"/>
    </source>
</evidence>
<accession>A0A1H8W6J9</accession>
<organism evidence="8 9">
    <name type="scientific">Propionispora vibrioides</name>
    <dbReference type="NCBI Taxonomy" id="112903"/>
    <lineage>
        <taxon>Bacteria</taxon>
        <taxon>Bacillati</taxon>
        <taxon>Bacillota</taxon>
        <taxon>Negativicutes</taxon>
        <taxon>Selenomonadales</taxon>
        <taxon>Sporomusaceae</taxon>
        <taxon>Propionispora</taxon>
    </lineage>
</organism>
<evidence type="ECO:0000256" key="1">
    <source>
        <dbReference type="ARBA" id="ARBA00023015"/>
    </source>
</evidence>
<feature type="modified residue" description="4-aspartylphosphate" evidence="4">
    <location>
        <position position="55"/>
    </location>
</feature>
<dbReference type="SMART" id="SM00342">
    <property type="entry name" value="HTH_ARAC"/>
    <property type="match status" value="1"/>
</dbReference>
<dbReference type="InterPro" id="IPR020449">
    <property type="entry name" value="Tscrpt_reg_AraC-type_HTH"/>
</dbReference>
<dbReference type="Gene3D" id="1.10.10.60">
    <property type="entry name" value="Homeodomain-like"/>
    <property type="match status" value="2"/>
</dbReference>
<dbReference type="Pfam" id="PF17853">
    <property type="entry name" value="GGDEF_2"/>
    <property type="match status" value="1"/>
</dbReference>
<dbReference type="GO" id="GO:0000160">
    <property type="term" value="P:phosphorelay signal transduction system"/>
    <property type="evidence" value="ECO:0007669"/>
    <property type="project" value="InterPro"/>
</dbReference>
<evidence type="ECO:0000256" key="2">
    <source>
        <dbReference type="ARBA" id="ARBA00023125"/>
    </source>
</evidence>
<dbReference type="Pfam" id="PF12833">
    <property type="entry name" value="HTH_18"/>
    <property type="match status" value="1"/>
</dbReference>
<dbReference type="InterPro" id="IPR001789">
    <property type="entry name" value="Sig_transdc_resp-reg_receiver"/>
</dbReference>
<keyword evidence="2" id="KW-0238">DNA-binding</keyword>
<dbReference type="InterPro" id="IPR041522">
    <property type="entry name" value="CdaR_GGDEF"/>
</dbReference>
<dbReference type="PANTHER" id="PTHR43280:SF2">
    <property type="entry name" value="HTH-TYPE TRANSCRIPTIONAL REGULATOR EXSA"/>
    <property type="match status" value="1"/>
</dbReference>